<comment type="caution">
    <text evidence="2">The sequence shown here is derived from an EMBL/GenBank/DDBJ whole genome shotgun (WGS) entry which is preliminary data.</text>
</comment>
<evidence type="ECO:0000313" key="2">
    <source>
        <dbReference type="EMBL" id="MDA0163558.1"/>
    </source>
</evidence>
<dbReference type="AlphaFoldDB" id="A0A9X3S7H9"/>
<accession>A0A9X3S7H9</accession>
<organism evidence="2 3">
    <name type="scientific">Solirubrobacter ginsenosidimutans</name>
    <dbReference type="NCBI Taxonomy" id="490573"/>
    <lineage>
        <taxon>Bacteria</taxon>
        <taxon>Bacillati</taxon>
        <taxon>Actinomycetota</taxon>
        <taxon>Thermoleophilia</taxon>
        <taxon>Solirubrobacterales</taxon>
        <taxon>Solirubrobacteraceae</taxon>
        <taxon>Solirubrobacter</taxon>
    </lineage>
</organism>
<feature type="non-terminal residue" evidence="2">
    <location>
        <position position="130"/>
    </location>
</feature>
<feature type="compositionally biased region" description="Basic and acidic residues" evidence="1">
    <location>
        <begin position="13"/>
        <end position="22"/>
    </location>
</feature>
<keyword evidence="3" id="KW-1185">Reference proteome</keyword>
<feature type="compositionally biased region" description="Low complexity" evidence="1">
    <location>
        <begin position="120"/>
        <end position="130"/>
    </location>
</feature>
<evidence type="ECO:0008006" key="4">
    <source>
        <dbReference type="Google" id="ProtNLM"/>
    </source>
</evidence>
<reference evidence="2" key="1">
    <citation type="submission" date="2022-10" db="EMBL/GenBank/DDBJ databases">
        <title>The WGS of Solirubrobacter ginsenosidimutans DSM 21036.</title>
        <authorList>
            <person name="Jiang Z."/>
        </authorList>
    </citation>
    <scope>NUCLEOTIDE SEQUENCE</scope>
    <source>
        <strain evidence="2">DSM 21036</strain>
    </source>
</reference>
<feature type="compositionally biased region" description="Polar residues" evidence="1">
    <location>
        <begin position="23"/>
        <end position="34"/>
    </location>
</feature>
<sequence>MGFLDKAKKLAEQAQSKLDEVQKQVNTSGSSGTMRPSGPIVEYDKHGRPIPQQPQEATGGPQGDPLMGGHHAPPPPAPTGPVVDPSAPSFGDPLGAPPAATSGDPLGAPPARSAPPAPAAPSLGGDPLGA</sequence>
<dbReference type="EMBL" id="JAPDOD010000026">
    <property type="protein sequence ID" value="MDA0163558.1"/>
    <property type="molecule type" value="Genomic_DNA"/>
</dbReference>
<feature type="region of interest" description="Disordered" evidence="1">
    <location>
        <begin position="13"/>
        <end position="130"/>
    </location>
</feature>
<name>A0A9X3S7H9_9ACTN</name>
<protein>
    <recommendedName>
        <fullName evidence="4">Antitoxin</fullName>
    </recommendedName>
</protein>
<evidence type="ECO:0000256" key="1">
    <source>
        <dbReference type="SAM" id="MobiDB-lite"/>
    </source>
</evidence>
<evidence type="ECO:0000313" key="3">
    <source>
        <dbReference type="Proteomes" id="UP001149140"/>
    </source>
</evidence>
<proteinExistence type="predicted"/>
<gene>
    <name evidence="2" type="ORF">OM076_25010</name>
</gene>
<dbReference type="Proteomes" id="UP001149140">
    <property type="component" value="Unassembled WGS sequence"/>
</dbReference>